<sequence>MGFLKTLGEKADRVALSVTNTMADSRSYYSGGPDCVAADSVPRNSKGQREPPPRISKMTWAETLEAEKAAKVKQADLVK</sequence>
<protein>
    <submittedName>
        <fullName evidence="1">Uncharacterized protein</fullName>
    </submittedName>
</protein>
<dbReference type="AlphaFoldDB" id="A0A9P7QQU4"/>
<evidence type="ECO:0000313" key="2">
    <source>
        <dbReference type="Proteomes" id="UP000699042"/>
    </source>
</evidence>
<dbReference type="OrthoDB" id="4830129at2759"/>
<proteinExistence type="predicted"/>
<organism evidence="1 2">
    <name type="scientific">Colletotrichum scovillei</name>
    <dbReference type="NCBI Taxonomy" id="1209932"/>
    <lineage>
        <taxon>Eukaryota</taxon>
        <taxon>Fungi</taxon>
        <taxon>Dikarya</taxon>
        <taxon>Ascomycota</taxon>
        <taxon>Pezizomycotina</taxon>
        <taxon>Sordariomycetes</taxon>
        <taxon>Hypocreomycetidae</taxon>
        <taxon>Glomerellales</taxon>
        <taxon>Glomerellaceae</taxon>
        <taxon>Colletotrichum</taxon>
        <taxon>Colletotrichum acutatum species complex</taxon>
    </lineage>
</organism>
<reference evidence="1" key="1">
    <citation type="submission" date="2021-05" db="EMBL/GenBank/DDBJ databases">
        <title>Comparative genomics of three Colletotrichum scovillei strains and genetic complementation revealed genes involved fungal growth and virulence on chili pepper.</title>
        <authorList>
            <person name="Hsieh D.-K."/>
            <person name="Chuang S.-C."/>
            <person name="Chen C.-Y."/>
            <person name="Chao Y.-T."/>
            <person name="Lu M.-Y.J."/>
            <person name="Lee M.-H."/>
            <person name="Shih M.-C."/>
        </authorList>
    </citation>
    <scope>NUCLEOTIDE SEQUENCE</scope>
    <source>
        <strain evidence="1">Coll-153</strain>
    </source>
</reference>
<keyword evidence="2" id="KW-1185">Reference proteome</keyword>
<dbReference type="EMBL" id="JAESDN010000017">
    <property type="protein sequence ID" value="KAG7040907.1"/>
    <property type="molecule type" value="Genomic_DNA"/>
</dbReference>
<comment type="caution">
    <text evidence="1">The sequence shown here is derived from an EMBL/GenBank/DDBJ whole genome shotgun (WGS) entry which is preliminary data.</text>
</comment>
<accession>A0A9P7QQU4</accession>
<dbReference type="Proteomes" id="UP000699042">
    <property type="component" value="Unassembled WGS sequence"/>
</dbReference>
<gene>
    <name evidence="1" type="ORF">JMJ77_010011</name>
</gene>
<evidence type="ECO:0000313" key="1">
    <source>
        <dbReference type="EMBL" id="KAG7040907.1"/>
    </source>
</evidence>
<name>A0A9P7QQU4_9PEZI</name>